<dbReference type="RefSeq" id="WP_092013174.1">
    <property type="nucleotide sequence ID" value="NZ_FOXH01000002.1"/>
</dbReference>
<sequence length="137" mass="16387">MNKHLGFDDFIESQEPKYRILMNHIRKLAASSHEQMREKSAFNTLFFHCFDYVFYFGRIDKKQGLEIGFVKGFLLSNDHGLLETKNRKLIRGISFLDLEDFMNKEEVFLETLQEAILLNEIQPENTFQKMIFEKRKK</sequence>
<gene>
    <name evidence="1" type="ORF">SAMN04515674_102404</name>
</gene>
<keyword evidence="2" id="KW-1185">Reference proteome</keyword>
<dbReference type="EMBL" id="FOXH01000002">
    <property type="protein sequence ID" value="SFP31725.1"/>
    <property type="molecule type" value="Genomic_DNA"/>
</dbReference>
<proteinExistence type="predicted"/>
<evidence type="ECO:0000313" key="1">
    <source>
        <dbReference type="EMBL" id="SFP31725.1"/>
    </source>
</evidence>
<dbReference type="AlphaFoldDB" id="A0A1I5PCE2"/>
<dbReference type="OrthoDB" id="960308at2"/>
<name>A0A1I5PCE2_9BACT</name>
<evidence type="ECO:0000313" key="2">
    <source>
        <dbReference type="Proteomes" id="UP000199306"/>
    </source>
</evidence>
<dbReference type="Proteomes" id="UP000199306">
    <property type="component" value="Unassembled WGS sequence"/>
</dbReference>
<protein>
    <submittedName>
        <fullName evidence="1">Uncharacterized protein</fullName>
    </submittedName>
</protein>
<accession>A0A1I5PCE2</accession>
<organism evidence="1 2">
    <name type="scientific">Pseudarcicella hirudinis</name>
    <dbReference type="NCBI Taxonomy" id="1079859"/>
    <lineage>
        <taxon>Bacteria</taxon>
        <taxon>Pseudomonadati</taxon>
        <taxon>Bacteroidota</taxon>
        <taxon>Cytophagia</taxon>
        <taxon>Cytophagales</taxon>
        <taxon>Flectobacillaceae</taxon>
        <taxon>Pseudarcicella</taxon>
    </lineage>
</organism>
<reference evidence="1 2" key="1">
    <citation type="submission" date="2016-10" db="EMBL/GenBank/DDBJ databases">
        <authorList>
            <person name="de Groot N.N."/>
        </authorList>
    </citation>
    <scope>NUCLEOTIDE SEQUENCE [LARGE SCALE GENOMIC DNA]</scope>
    <source>
        <strain evidence="2">E92,LMG 26720,CCM 7988</strain>
    </source>
</reference>